<dbReference type="EMBL" id="JACIJB010000007">
    <property type="protein sequence ID" value="MBB5660986.1"/>
    <property type="molecule type" value="Genomic_DNA"/>
</dbReference>
<dbReference type="PANTHER" id="PTHR44019">
    <property type="entry name" value="WD REPEAT-CONTAINING PROTEIN 55"/>
    <property type="match status" value="1"/>
</dbReference>
<proteinExistence type="predicted"/>
<dbReference type="InterPro" id="IPR015943">
    <property type="entry name" value="WD40/YVTN_repeat-like_dom_sf"/>
</dbReference>
<dbReference type="OrthoDB" id="9814620at2"/>
<keyword evidence="2" id="KW-0677">Repeat</keyword>
<sequence>MTSLTFDSQPTAALFDASGAVLALGDGSIRFEDGSVVEAHDGAVLCAVRHPSGQGIITGGDDGRLVWSQPDEVVPLADTKGRWIDSVAASPESGLVAYSAGKVATVLDSSDAAFKREFTHERTVSGLAFDPKGRRLVASTYGGAALWYARIADQQPALLKWAGSHTGVAVSPDGAFVVTTMQDNQLHGWRLKDQRNLRMGGYPAKIRSVAFLSGGKLLATAGASGVVMWPFTGSDGPMGKEASEIGFEEGALVVHVAASLKHGRVAAGLNDGRVWWADPAGQGLAFVKAEHGAPICALAMSDDGTRLAWGDEDGQAGIAEL</sequence>
<dbReference type="Gene3D" id="2.130.10.10">
    <property type="entry name" value="YVTN repeat-like/Quinoprotein amine dehydrogenase"/>
    <property type="match status" value="2"/>
</dbReference>
<evidence type="ECO:0000313" key="3">
    <source>
        <dbReference type="EMBL" id="MBB5660986.1"/>
    </source>
</evidence>
<evidence type="ECO:0000256" key="2">
    <source>
        <dbReference type="ARBA" id="ARBA00022737"/>
    </source>
</evidence>
<dbReference type="PANTHER" id="PTHR44019:SF8">
    <property type="entry name" value="POC1 CENTRIOLAR PROTEIN HOMOLOG"/>
    <property type="match status" value="1"/>
</dbReference>
<evidence type="ECO:0000256" key="1">
    <source>
        <dbReference type="ARBA" id="ARBA00022574"/>
    </source>
</evidence>
<dbReference type="SUPFAM" id="SSF50978">
    <property type="entry name" value="WD40 repeat-like"/>
    <property type="match status" value="1"/>
</dbReference>
<evidence type="ECO:0000313" key="4">
    <source>
        <dbReference type="Proteomes" id="UP000548978"/>
    </source>
</evidence>
<name>A0A7W9A3W4_9CAUL</name>
<dbReference type="Proteomes" id="UP000548978">
    <property type="component" value="Unassembled WGS sequence"/>
</dbReference>
<dbReference type="Pfam" id="PF00400">
    <property type="entry name" value="WD40"/>
    <property type="match status" value="1"/>
</dbReference>
<protein>
    <submittedName>
        <fullName evidence="3">WD40 repeat protein</fullName>
    </submittedName>
</protein>
<dbReference type="AlphaFoldDB" id="A0A7W9A3W4"/>
<dbReference type="InterPro" id="IPR001680">
    <property type="entry name" value="WD40_rpt"/>
</dbReference>
<keyword evidence="4" id="KW-1185">Reference proteome</keyword>
<keyword evidence="1" id="KW-0853">WD repeat</keyword>
<dbReference type="InterPro" id="IPR050505">
    <property type="entry name" value="WDR55/POC1"/>
</dbReference>
<accession>A0A7W9A3W4</accession>
<gene>
    <name evidence="3" type="ORF">FHS65_001744</name>
</gene>
<dbReference type="SMART" id="SM00320">
    <property type="entry name" value="WD40"/>
    <property type="match status" value="5"/>
</dbReference>
<dbReference type="RefSeq" id="WP_123288237.1">
    <property type="nucleotide sequence ID" value="NZ_JACIJB010000007.1"/>
</dbReference>
<dbReference type="InterPro" id="IPR036322">
    <property type="entry name" value="WD40_repeat_dom_sf"/>
</dbReference>
<organism evidence="3 4">
    <name type="scientific">Brevundimonas halotolerans</name>
    <dbReference type="NCBI Taxonomy" id="69670"/>
    <lineage>
        <taxon>Bacteria</taxon>
        <taxon>Pseudomonadati</taxon>
        <taxon>Pseudomonadota</taxon>
        <taxon>Alphaproteobacteria</taxon>
        <taxon>Caulobacterales</taxon>
        <taxon>Caulobacteraceae</taxon>
        <taxon>Brevundimonas</taxon>
    </lineage>
</organism>
<comment type="caution">
    <text evidence="3">The sequence shown here is derived from an EMBL/GenBank/DDBJ whole genome shotgun (WGS) entry which is preliminary data.</text>
</comment>
<reference evidence="3 4" key="1">
    <citation type="submission" date="2020-08" db="EMBL/GenBank/DDBJ databases">
        <title>Genomic Encyclopedia of Type Strains, Phase IV (KMG-IV): sequencing the most valuable type-strain genomes for metagenomic binning, comparative biology and taxonomic classification.</title>
        <authorList>
            <person name="Goeker M."/>
        </authorList>
    </citation>
    <scope>NUCLEOTIDE SEQUENCE [LARGE SCALE GENOMIC DNA]</scope>
    <source>
        <strain evidence="3 4">DSM 24448</strain>
    </source>
</reference>